<name>A0A485KA99_9STRA</name>
<protein>
    <submittedName>
        <fullName evidence="3">Aste57867_1288 protein</fullName>
    </submittedName>
</protein>
<dbReference type="OrthoDB" id="2591256at2759"/>
<organism evidence="3 4">
    <name type="scientific">Aphanomyces stellatus</name>
    <dbReference type="NCBI Taxonomy" id="120398"/>
    <lineage>
        <taxon>Eukaryota</taxon>
        <taxon>Sar</taxon>
        <taxon>Stramenopiles</taxon>
        <taxon>Oomycota</taxon>
        <taxon>Saprolegniomycetes</taxon>
        <taxon>Saprolegniales</taxon>
        <taxon>Verrucalvaceae</taxon>
        <taxon>Aphanomyces</taxon>
    </lineage>
</organism>
<keyword evidence="1" id="KW-0472">Membrane</keyword>
<reference evidence="2" key="2">
    <citation type="submission" date="2019-06" db="EMBL/GenBank/DDBJ databases">
        <title>Genomics analysis of Aphanomyces spp. identifies a new class of oomycete effector associated with host adaptation.</title>
        <authorList>
            <person name="Gaulin E."/>
        </authorList>
    </citation>
    <scope>NUCLEOTIDE SEQUENCE</scope>
    <source>
        <strain evidence="2">CBS 578.67</strain>
    </source>
</reference>
<feature type="transmembrane region" description="Helical" evidence="1">
    <location>
        <begin position="1541"/>
        <end position="1561"/>
    </location>
</feature>
<gene>
    <name evidence="3" type="primary">Aste57867_1288</name>
    <name evidence="2" type="ORF">As57867_001287</name>
    <name evidence="3" type="ORF">ASTE57867_1288</name>
</gene>
<evidence type="ECO:0000313" key="2">
    <source>
        <dbReference type="EMBL" id="KAF0719091.1"/>
    </source>
</evidence>
<reference evidence="3 4" key="1">
    <citation type="submission" date="2019-03" db="EMBL/GenBank/DDBJ databases">
        <authorList>
            <person name="Gaulin E."/>
            <person name="Dumas B."/>
        </authorList>
    </citation>
    <scope>NUCLEOTIDE SEQUENCE [LARGE SCALE GENOMIC DNA]</scope>
    <source>
        <strain evidence="3">CBS 568.67</strain>
    </source>
</reference>
<feature type="transmembrane region" description="Helical" evidence="1">
    <location>
        <begin position="591"/>
        <end position="617"/>
    </location>
</feature>
<proteinExistence type="predicted"/>
<feature type="transmembrane region" description="Helical" evidence="1">
    <location>
        <begin position="936"/>
        <end position="957"/>
    </location>
</feature>
<keyword evidence="4" id="KW-1185">Reference proteome</keyword>
<feature type="transmembrane region" description="Helical" evidence="1">
    <location>
        <begin position="1713"/>
        <end position="1734"/>
    </location>
</feature>
<accession>A0A485KA99</accession>
<feature type="transmembrane region" description="Helical" evidence="1">
    <location>
        <begin position="1625"/>
        <end position="1643"/>
    </location>
</feature>
<dbReference type="EMBL" id="CAADRA010000094">
    <property type="protein sequence ID" value="VFT78507.1"/>
    <property type="molecule type" value="Genomic_DNA"/>
</dbReference>
<dbReference type="EMBL" id="VJMH01000094">
    <property type="protein sequence ID" value="KAF0719091.1"/>
    <property type="molecule type" value="Genomic_DNA"/>
</dbReference>
<evidence type="ECO:0000256" key="1">
    <source>
        <dbReference type="SAM" id="Phobius"/>
    </source>
</evidence>
<sequence length="1826" mass="202582">MGMPRVVPWDTVCPDSSSLKPETQRLALIVENLAGTCYVLGSLFCSFYYVRLLPPFLTNDLWWPNLNMTGGQSYLIDLVNSQLAVNGSSWAIEGVPLQRDYSSPFTPMYMPQAYGRRVLLESTDMTMAIKRLLRMSVAEIKALPTQYCWVDMDRRWSLARTPRRQARCLAADGDNAAVYLEAPLRVTDWWQWQTQMGSLFQTAIVDGLLPKDAGNAWVTMVSTTRVSDASTEAAYWHTKSMTRFTFQWQNYQQDWLDESIRVVTAVSSQVVLLKRYPYFRQNLDGLLARNNMWQYAQTWPPSQSLVVPATGDDDQFNAYVGAMELNLRQSSSSPFIEVVENDLGPFVSIDMRYVSAPPSLVALYNDFLRQMDSIVLHLPIQLSQYALLDPLPHTWAAFPNVTYFGGNPLCHATTNTDPGLQLSFGFDDTCRGTGAFQLSLSPLTAAFALYVTGMSNAMAYQACALCGTTASLCREIVLKASAVVTALNTTNDSLVQAALPDIQSIEIIQFALVYGMMNSTAEALLLRQSLVGGSASTWRIFGWTMLLDWLQCNREVVTIEGDVASLTLLSKVYNPLAFEVQPSDIPRSMGAFYWFMTAYVSLVLAGVATVACLYGVICARGSFRGRNLFRLNRVVSSVWVGRPLTVARGLSAMMLLSCATLDLQVDPKNGWTSFVAVRRSWLDSLVVSGEAMWVQYVLHDIVLIGTDHAHRYAPLSTALAWMVVSSLDLFVPPTASTTWTHRDCDPIAFGLTCTVETILIGNFTRLCLPCAVFAASTLGSLWWVKWQSTQDARPKIEPLVLPASAVAYFDMHLPSSATYKMDVVACVLAGLVPLRTSHSQSFLLDIKLWRRVPCTFHDRMVEIDNPRFVQTVHEAKTNGSGPTPTTPITSIAIIPTLVSLFRRTVFPVKVGPLVDTVAPTQNGSCRRSTPPPWHQFLAVVAFVYLISSVASSLYFVAVAQTSIANDFFWAHFNSTGTQAYLANWFNYKLVASTSAILFDRLDFVDTSLYNDTDVIIPSSSLYPSHVQLEARSNLTNVILGLRSLQLVSSLWLSTSYCWLDFGRQWEMAVTETRQKKRCLSDGLDNGAMYLESMLRNTDPNLWLHNAYLPCAGAFAIAVSSELDRTNEGRQWWAAMQRLWSVGPLPLQDEVTLWMDQGLTHYQCQWQNYKSLGIVDTFDVRNAAGTAYPITIKHSAYQYHFTTQTSLKAHGSLANDLFLGACNGSGTVGGSSLLRSSPQFLYANMSIQDKVHANDPSMDIAAPPFLLVDNVVGPFGTIDTMHVPRPSSLVSLFDTINTAMLAMLSEDNNPASKQFLALSSMSWTLKGYQRLETNPSISLLSGDILCPTTTLDVASHHPLSGLLESFGQSDGCSAPKPATLTVDRAMLVFATLAWQHVNPTRQVQSPNASFLCSGGNTDPKCTAALASIPSIALSSVAFVDNLSAATTYKDVHRLNVSLVQIAADIDSLSLLHLPLFDPGEPDFEFLAWCLLSDWVLGRREVVSFEGDYGTFVLVSSEYPMSIWHASPTEIPSNIVYYVRGTIIYVTSLLTLVAMLVLVYTVVDRGWNEPRNVLSFGRVAGIVWVGRPLLFLRSLTAIGLLSTAKVEFVQDSLGLSRMMLPARDGRYYINSILSSSEACWLVYVVQDIFTVAASNDVPQLTSHVSLLVWFVSASLSCFYPVQPTVDVHRACELSILDFQVTCHSGHVAIGDVTRFVMLLGLVVSVAFAAFGFQELFNRRSLAMSTTTSHFLSNCAQLHFKNRAHWQYEGVSYIDHASAAMNGLLIFSWRWRFYVLDVKTWRVYEVATPECPHFCAAPYRFHVAFPLTD</sequence>
<keyword evidence="1" id="KW-0812">Transmembrane</keyword>
<evidence type="ECO:0000313" key="3">
    <source>
        <dbReference type="EMBL" id="VFT78507.1"/>
    </source>
</evidence>
<dbReference type="Proteomes" id="UP000332933">
    <property type="component" value="Unassembled WGS sequence"/>
</dbReference>
<evidence type="ECO:0000313" key="4">
    <source>
        <dbReference type="Proteomes" id="UP000332933"/>
    </source>
</evidence>
<keyword evidence="1" id="KW-1133">Transmembrane helix</keyword>